<dbReference type="Pfam" id="PF08205">
    <property type="entry name" value="C2-set_2"/>
    <property type="match status" value="1"/>
</dbReference>
<comment type="caution">
    <text evidence="7">The sequence shown here is derived from an EMBL/GenBank/DDBJ whole genome shotgun (WGS) entry which is preliminary data.</text>
</comment>
<dbReference type="PROSITE" id="PS50835">
    <property type="entry name" value="IG_LIKE"/>
    <property type="match status" value="4"/>
</dbReference>
<dbReference type="GO" id="GO:0016020">
    <property type="term" value="C:membrane"/>
    <property type="evidence" value="ECO:0007669"/>
    <property type="project" value="UniProtKB-SubCell"/>
</dbReference>
<keyword evidence="8" id="KW-1185">Reference proteome</keyword>
<keyword evidence="3" id="KW-1015">Disulfide bond</keyword>
<feature type="domain" description="Ig-like" evidence="6">
    <location>
        <begin position="372"/>
        <end position="460"/>
    </location>
</feature>
<reference evidence="7" key="1">
    <citation type="submission" date="2022-12" db="EMBL/GenBank/DDBJ databases">
        <title>Genome assemblies of Blomia tropicalis.</title>
        <authorList>
            <person name="Cui Y."/>
        </authorList>
    </citation>
    <scope>NUCLEOTIDE SEQUENCE</scope>
    <source>
        <tissue evidence="7">Adult mites</tissue>
    </source>
</reference>
<evidence type="ECO:0000256" key="3">
    <source>
        <dbReference type="ARBA" id="ARBA00023157"/>
    </source>
</evidence>
<dbReference type="EMBL" id="JAPWDV010000004">
    <property type="protein sequence ID" value="KAJ6215667.1"/>
    <property type="molecule type" value="Genomic_DNA"/>
</dbReference>
<comment type="subcellular location">
    <subcellularLocation>
        <location evidence="1">Membrane</location>
        <topology evidence="1">Single-pass membrane protein</topology>
    </subcellularLocation>
</comment>
<dbReference type="PANTHER" id="PTHR23278:SF19">
    <property type="entry name" value="OBSCURIN"/>
    <property type="match status" value="1"/>
</dbReference>
<gene>
    <name evidence="7" type="ORF">RDWZM_010167</name>
</gene>
<dbReference type="InterPro" id="IPR013162">
    <property type="entry name" value="CD80_C2-set"/>
</dbReference>
<dbReference type="SMART" id="SM00409">
    <property type="entry name" value="IG"/>
    <property type="match status" value="2"/>
</dbReference>
<feature type="chain" id="PRO_5040467666" description="Ig-like domain-containing protein" evidence="5">
    <location>
        <begin position="23"/>
        <end position="817"/>
    </location>
</feature>
<feature type="transmembrane region" description="Helical" evidence="4">
    <location>
        <begin position="736"/>
        <end position="758"/>
    </location>
</feature>
<keyword evidence="4" id="KW-1133">Transmembrane helix</keyword>
<dbReference type="Gene3D" id="2.60.40.10">
    <property type="entry name" value="Immunoglobulins"/>
    <property type="match status" value="5"/>
</dbReference>
<dbReference type="InterPro" id="IPR007110">
    <property type="entry name" value="Ig-like_dom"/>
</dbReference>
<keyword evidence="2 4" id="KW-0472">Membrane</keyword>
<feature type="domain" description="Ig-like" evidence="6">
    <location>
        <begin position="18"/>
        <end position="166"/>
    </location>
</feature>
<proteinExistence type="predicted"/>
<organism evidence="7 8">
    <name type="scientific">Blomia tropicalis</name>
    <name type="common">Mite</name>
    <dbReference type="NCBI Taxonomy" id="40697"/>
    <lineage>
        <taxon>Eukaryota</taxon>
        <taxon>Metazoa</taxon>
        <taxon>Ecdysozoa</taxon>
        <taxon>Arthropoda</taxon>
        <taxon>Chelicerata</taxon>
        <taxon>Arachnida</taxon>
        <taxon>Acari</taxon>
        <taxon>Acariformes</taxon>
        <taxon>Sarcoptiformes</taxon>
        <taxon>Astigmata</taxon>
        <taxon>Glycyphagoidea</taxon>
        <taxon>Echimyopodidae</taxon>
        <taxon>Blomia</taxon>
    </lineage>
</organism>
<dbReference type="CDD" id="cd00096">
    <property type="entry name" value="Ig"/>
    <property type="match status" value="1"/>
</dbReference>
<evidence type="ECO:0000256" key="2">
    <source>
        <dbReference type="ARBA" id="ARBA00023136"/>
    </source>
</evidence>
<feature type="domain" description="Ig-like" evidence="6">
    <location>
        <begin position="471"/>
        <end position="546"/>
    </location>
</feature>
<dbReference type="InterPro" id="IPR013783">
    <property type="entry name" value="Ig-like_fold"/>
</dbReference>
<dbReference type="Proteomes" id="UP001142055">
    <property type="component" value="Chromosome 4"/>
</dbReference>
<evidence type="ECO:0000313" key="7">
    <source>
        <dbReference type="EMBL" id="KAJ6215667.1"/>
    </source>
</evidence>
<dbReference type="PANTHER" id="PTHR23278">
    <property type="entry name" value="SIDESTEP PROTEIN"/>
    <property type="match status" value="1"/>
</dbReference>
<evidence type="ECO:0000259" key="6">
    <source>
        <dbReference type="PROSITE" id="PS50835"/>
    </source>
</evidence>
<accession>A0A9Q0M0G6</accession>
<dbReference type="AlphaFoldDB" id="A0A9Q0M0G6"/>
<evidence type="ECO:0000256" key="1">
    <source>
        <dbReference type="ARBA" id="ARBA00004167"/>
    </source>
</evidence>
<sequence>MDHHFVWIYVIVLSLTVPPYQTVSSNEHVTVTTLINSEAHLNCPIGSITDDCYYLKHDHRMIEDDWITHCYWFRSRHGEPLAIVTVEREMTQWSTSLSPLSSSLANRTTFMTMSKTYPRTYDRDRVTIQLDCISRQCRLRIRNVTQRDEGDYRCRLDRRRSRTTMNDYHLNVIVKPPAKVLWYEGRTLIGDNYRSMRFNNNDNDQTKQWINCTGDGNSECKTINELILYGKLTRSDHNRMFRCVAQNTELMAPIEASITIKLILPPETVVIANGPDVVFVAGRDERLVCRAFGSFPIAQLSWLKNGLPAPESIEGYYDNLRNHSVSILSFIPKWTDDGTEFTCEGVASHSSYELIRSPIIRDSVIVTVHDIPRLVLTYSLQYGTEANVFHVDDTVHFVCNVYSKPSIERIYWLHNRQLVLSDDQYIFIKNGSMTIRGLQYEKHNGNWSCLAENRIGRQMSNVIFIDVIYSPKCSKSNQHTYQVGINETIAIVCNIDSNPGTQYFSWYYNQTELIRYNKSTDGRQSILFYMPTDQWSFGIVKCTARNIAGPMVEPCLFHLKQYGLPHSIRRCHALELANKMEQTITNERKRIGPIAIQCYFDSDGGLPTICNGSLYRRNNRVPDWAGINVDIPNDKQRQNHKSSSCRFEPPISINLDDEYRFVVHTANDRGPSLKIAEFKLSIRALIRRRPNQSSLSQLIFDRITNETQDEDEDKIENGDYHSSSWSSIFMLYPLQMIATILVFLAIFITCCCTIRLLIVRCCCISTSTSLQQSTPSSSRLSTTTRPFPIDHANSTIMVEDDYYYYYYKNEEETDPYI</sequence>
<keyword evidence="5" id="KW-0732">Signal</keyword>
<evidence type="ECO:0000313" key="8">
    <source>
        <dbReference type="Proteomes" id="UP001142055"/>
    </source>
</evidence>
<name>A0A9Q0M0G6_BLOTA</name>
<dbReference type="SUPFAM" id="SSF48726">
    <property type="entry name" value="Immunoglobulin"/>
    <property type="match status" value="4"/>
</dbReference>
<keyword evidence="4" id="KW-0812">Transmembrane</keyword>
<feature type="domain" description="Ig-like" evidence="6">
    <location>
        <begin position="266"/>
        <end position="343"/>
    </location>
</feature>
<dbReference type="InterPro" id="IPR036179">
    <property type="entry name" value="Ig-like_dom_sf"/>
</dbReference>
<evidence type="ECO:0000256" key="4">
    <source>
        <dbReference type="SAM" id="Phobius"/>
    </source>
</evidence>
<feature type="signal peptide" evidence="5">
    <location>
        <begin position="1"/>
        <end position="22"/>
    </location>
</feature>
<protein>
    <recommendedName>
        <fullName evidence="6">Ig-like domain-containing protein</fullName>
    </recommendedName>
</protein>
<evidence type="ECO:0000256" key="5">
    <source>
        <dbReference type="SAM" id="SignalP"/>
    </source>
</evidence>
<dbReference type="InterPro" id="IPR003599">
    <property type="entry name" value="Ig_sub"/>
</dbReference>